<reference evidence="2" key="1">
    <citation type="submission" date="2018-02" db="EMBL/GenBank/DDBJ databases">
        <title>Genome sequencing of Solimonas sp. HR-BB.</title>
        <authorList>
            <person name="Lee Y."/>
            <person name="Jeon C.O."/>
        </authorList>
    </citation>
    <scope>NUCLEOTIDE SEQUENCE [LARGE SCALE GENOMIC DNA]</scope>
    <source>
        <strain evidence="2">HR-U</strain>
    </source>
</reference>
<dbReference type="EMBL" id="PTRA01000004">
    <property type="protein sequence ID" value="PQA55481.1"/>
    <property type="molecule type" value="Genomic_DNA"/>
</dbReference>
<accession>A0A2S7IHJ8</accession>
<evidence type="ECO:0000313" key="2">
    <source>
        <dbReference type="Proteomes" id="UP000239590"/>
    </source>
</evidence>
<dbReference type="Proteomes" id="UP000239590">
    <property type="component" value="Unassembled WGS sequence"/>
</dbReference>
<dbReference type="RefSeq" id="WP_104714950.1">
    <property type="nucleotide sequence ID" value="NZ_PTRA01000004.1"/>
</dbReference>
<keyword evidence="2" id="KW-1185">Reference proteome</keyword>
<dbReference type="OrthoDB" id="997000at2"/>
<sequence>MIPFQALFHLLDETIDLVEIKRLDLPDEKDRSQLYYWLLIRDTQVQRLTFVSMTRNETSQERVFEEGLLHFDTEMALYTDLDSLATHRLAVQNPAILSEALEKRIQNYLTAQ</sequence>
<protein>
    <submittedName>
        <fullName evidence="1">Uncharacterized protein</fullName>
    </submittedName>
</protein>
<organism evidence="1 2">
    <name type="scientific">Siphonobacter curvatus</name>
    <dbReference type="NCBI Taxonomy" id="2094562"/>
    <lineage>
        <taxon>Bacteria</taxon>
        <taxon>Pseudomonadati</taxon>
        <taxon>Bacteroidota</taxon>
        <taxon>Cytophagia</taxon>
        <taxon>Cytophagales</taxon>
        <taxon>Cytophagaceae</taxon>
        <taxon>Siphonobacter</taxon>
    </lineage>
</organism>
<proteinExistence type="predicted"/>
<name>A0A2S7IHJ8_9BACT</name>
<dbReference type="AlphaFoldDB" id="A0A2S7IHJ8"/>
<gene>
    <name evidence="1" type="ORF">C5O19_18845</name>
</gene>
<comment type="caution">
    <text evidence="1">The sequence shown here is derived from an EMBL/GenBank/DDBJ whole genome shotgun (WGS) entry which is preliminary data.</text>
</comment>
<evidence type="ECO:0000313" key="1">
    <source>
        <dbReference type="EMBL" id="PQA55481.1"/>
    </source>
</evidence>